<dbReference type="RefSeq" id="WP_253966018.1">
    <property type="nucleotide sequence ID" value="NZ_JAMFTH010000001.1"/>
</dbReference>
<gene>
    <name evidence="2" type="ORF">M6D89_00230</name>
</gene>
<dbReference type="InterPro" id="IPR029045">
    <property type="entry name" value="ClpP/crotonase-like_dom_sf"/>
</dbReference>
<dbReference type="GO" id="GO:0008236">
    <property type="term" value="F:serine-type peptidase activity"/>
    <property type="evidence" value="ECO:0007669"/>
    <property type="project" value="InterPro"/>
</dbReference>
<dbReference type="SUPFAM" id="SSF52096">
    <property type="entry name" value="ClpP/crotonase"/>
    <property type="match status" value="1"/>
</dbReference>
<feature type="domain" description="Tail specific protease" evidence="1">
    <location>
        <begin position="116"/>
        <end position="330"/>
    </location>
</feature>
<reference evidence="2" key="2">
    <citation type="submission" date="2023-01" db="EMBL/GenBank/DDBJ databases">
        <title>Gilvimarinus xylanilyticus HB14 isolated from Caulerpa lentillifera aquaculture base in Hainan, China.</title>
        <authorList>
            <person name="Zhang Y.-J."/>
        </authorList>
    </citation>
    <scope>NUCLEOTIDE SEQUENCE</scope>
    <source>
        <strain evidence="2">HB14</strain>
    </source>
</reference>
<dbReference type="InterPro" id="IPR005151">
    <property type="entry name" value="Tail-specific_protease"/>
</dbReference>
<evidence type="ECO:0000313" key="2">
    <source>
        <dbReference type="EMBL" id="MCP8897716.1"/>
    </source>
</evidence>
<dbReference type="EMBL" id="JAMFTH010000001">
    <property type="protein sequence ID" value="MCP8897716.1"/>
    <property type="molecule type" value="Genomic_DNA"/>
</dbReference>
<dbReference type="Pfam" id="PF03572">
    <property type="entry name" value="Peptidase_S41"/>
    <property type="match status" value="1"/>
</dbReference>
<evidence type="ECO:0000259" key="1">
    <source>
        <dbReference type="Pfam" id="PF03572"/>
    </source>
</evidence>
<reference evidence="2" key="1">
    <citation type="submission" date="2022-05" db="EMBL/GenBank/DDBJ databases">
        <authorList>
            <person name="Sun H.-N."/>
        </authorList>
    </citation>
    <scope>NUCLEOTIDE SEQUENCE</scope>
    <source>
        <strain evidence="2">HB14</strain>
    </source>
</reference>
<dbReference type="Proteomes" id="UP001139319">
    <property type="component" value="Unassembled WGS sequence"/>
</dbReference>
<dbReference type="Gene3D" id="3.90.226.10">
    <property type="entry name" value="2-enoyl-CoA Hydratase, Chain A, domain 1"/>
    <property type="match status" value="1"/>
</dbReference>
<keyword evidence="3" id="KW-1185">Reference proteome</keyword>
<proteinExistence type="predicted"/>
<sequence>MDTTLAEAPFCFKLAARELNYLDYYFRSNDAGAPSHIEHRGEAFFEQSLQRTMAALRGINSWHECAELYTRHLHHYRQHHLGIQPVSIAHNGESESDNNHRDLGPRLEQLSDTCVLLRLQSFEPQYQRPLQELLDTNRATLEQCPHWIIDLRLNGGGSDWSYASLLPWILDGEVVNIGVQWRATHENIDGLQRLVDELSADDAPPSEGDAADYLRKVIQTMGESRRGSFVSTASRTYSLNSTRAEPSGPARVAILTGPHCYSAGEQFLLTARQSFKVTLIGQPTAGALDYSNLVSHRLPESGMTLWYASSRSARLPHYPVDTHGVLPDIYLPLSDEDAKQDQILRVQRWLEGGSLAL</sequence>
<organism evidence="2 3">
    <name type="scientific">Gilvimarinus xylanilyticus</name>
    <dbReference type="NCBI Taxonomy" id="2944139"/>
    <lineage>
        <taxon>Bacteria</taxon>
        <taxon>Pseudomonadati</taxon>
        <taxon>Pseudomonadota</taxon>
        <taxon>Gammaproteobacteria</taxon>
        <taxon>Cellvibrionales</taxon>
        <taxon>Cellvibrionaceae</taxon>
        <taxon>Gilvimarinus</taxon>
    </lineage>
</organism>
<accession>A0A9X2KRC8</accession>
<evidence type="ECO:0000313" key="3">
    <source>
        <dbReference type="Proteomes" id="UP001139319"/>
    </source>
</evidence>
<comment type="caution">
    <text evidence="2">The sequence shown here is derived from an EMBL/GenBank/DDBJ whole genome shotgun (WGS) entry which is preliminary data.</text>
</comment>
<dbReference type="GO" id="GO:0006508">
    <property type="term" value="P:proteolysis"/>
    <property type="evidence" value="ECO:0007669"/>
    <property type="project" value="InterPro"/>
</dbReference>
<protein>
    <submittedName>
        <fullName evidence="2">S41 family peptidase</fullName>
    </submittedName>
</protein>
<name>A0A9X2KRC8_9GAMM</name>
<dbReference type="AlphaFoldDB" id="A0A9X2KRC8"/>